<dbReference type="Proteomes" id="UP000838412">
    <property type="component" value="Chromosome 3"/>
</dbReference>
<keyword evidence="2" id="KW-0472">Membrane</keyword>
<name>A0A8K0EP47_BRALA</name>
<organism evidence="3 4">
    <name type="scientific">Branchiostoma lanceolatum</name>
    <name type="common">Common lancelet</name>
    <name type="synonym">Amphioxus lanceolatum</name>
    <dbReference type="NCBI Taxonomy" id="7740"/>
    <lineage>
        <taxon>Eukaryota</taxon>
        <taxon>Metazoa</taxon>
        <taxon>Chordata</taxon>
        <taxon>Cephalochordata</taxon>
        <taxon>Leptocardii</taxon>
        <taxon>Amphioxiformes</taxon>
        <taxon>Branchiostomatidae</taxon>
        <taxon>Branchiostoma</taxon>
    </lineage>
</organism>
<keyword evidence="4" id="KW-1185">Reference proteome</keyword>
<protein>
    <submittedName>
        <fullName evidence="3">Hypp1640 protein</fullName>
    </submittedName>
</protein>
<evidence type="ECO:0000256" key="2">
    <source>
        <dbReference type="SAM" id="Phobius"/>
    </source>
</evidence>
<evidence type="ECO:0000256" key="1">
    <source>
        <dbReference type="SAM" id="MobiDB-lite"/>
    </source>
</evidence>
<gene>
    <name evidence="3" type="primary">Hypp1640</name>
    <name evidence="3" type="ORF">BLAG_LOCUS14715</name>
</gene>
<dbReference type="OrthoDB" id="5982253at2759"/>
<dbReference type="EMBL" id="OV696688">
    <property type="protein sequence ID" value="CAH1256280.1"/>
    <property type="molecule type" value="Genomic_DNA"/>
</dbReference>
<proteinExistence type="predicted"/>
<feature type="region of interest" description="Disordered" evidence="1">
    <location>
        <begin position="1"/>
        <end position="52"/>
    </location>
</feature>
<dbReference type="AlphaFoldDB" id="A0A8K0EP47"/>
<evidence type="ECO:0000313" key="4">
    <source>
        <dbReference type="Proteomes" id="UP000838412"/>
    </source>
</evidence>
<keyword evidence="2" id="KW-1133">Transmembrane helix</keyword>
<dbReference type="PANTHER" id="PTHR31535:SF3">
    <property type="entry name" value="REGULATORY PROTEIN ZESTE"/>
    <property type="match status" value="1"/>
</dbReference>
<feature type="region of interest" description="Disordered" evidence="1">
    <location>
        <begin position="309"/>
        <end position="343"/>
    </location>
</feature>
<evidence type="ECO:0000313" key="3">
    <source>
        <dbReference type="EMBL" id="CAH1256280.1"/>
    </source>
</evidence>
<feature type="compositionally biased region" description="Gly residues" evidence="1">
    <location>
        <begin position="325"/>
        <end position="343"/>
    </location>
</feature>
<reference evidence="3" key="1">
    <citation type="submission" date="2022-01" db="EMBL/GenBank/DDBJ databases">
        <authorList>
            <person name="Braso-Vives M."/>
        </authorList>
    </citation>
    <scope>NUCLEOTIDE SEQUENCE</scope>
</reference>
<keyword evidence="2" id="KW-0812">Transmembrane</keyword>
<feature type="transmembrane region" description="Helical" evidence="2">
    <location>
        <begin position="71"/>
        <end position="95"/>
    </location>
</feature>
<accession>A0A8K0EP47</accession>
<sequence length="454" mass="45688">MPERAKEDDQDQDEEHVYMNPTGDLPGAANAVRKATEQSPAGVEGIPDAAREPGNRLDERVMAVESGFRRLSVTVLTLGLLCVVCITAVWIYIAVAPLPNEAICQGTGAKAEEAANATIGATKSGGSTAFWELVPTQPARQTPSCARAPCSLGGFRNATFTTLNTTGRAGPTSLGDHYRGQDHEKLVTLQDGIQLFTVPETGNYEIEVAGAAGSWDIINSNEDNRGYGAMMRGTFSLIKGEVLKILVGQEGAKTKGNLSAGGGGGTFVTSFNNTPLIIAGGGGGMQWLARLYESCDGTTLTSGQKSYVGVRGRAGKPEDEVNAGGSDGHGATEGNGDLGGGGGGFLTNGGGVREFMPVIGTTGGEGGYAFVNGGKGGRGGGMITADGGFGGGGGAHTAGKGSGGGGGYSGGGRGQPGMCECAGGGGSFNAGIDTSGKNGTNEGPGYVVIVRLFD</sequence>
<dbReference type="PANTHER" id="PTHR31535">
    <property type="match status" value="1"/>
</dbReference>